<keyword evidence="11" id="KW-0808">Transferase</keyword>
<dbReference type="Gene3D" id="3.90.1150.10">
    <property type="entry name" value="Aspartate Aminotransferase, domain 1"/>
    <property type="match status" value="1"/>
</dbReference>
<keyword evidence="6" id="KW-0963">Cytoplasm</keyword>
<reference evidence="11 12" key="1">
    <citation type="journal article" date="2015" name="Int. J. Syst. Evol. Microbiol.">
        <title>Novibacillus thermophilus gen. nov., sp. nov., a Gram-staining-negative and moderately thermophilic member of the family Thermoactinomycetaceae.</title>
        <authorList>
            <person name="Yang G."/>
            <person name="Chen J."/>
            <person name="Zhou S."/>
        </authorList>
    </citation>
    <scope>NUCLEOTIDE SEQUENCE [LARGE SCALE GENOMIC DNA]</scope>
    <source>
        <strain evidence="11 12">SG-1</strain>
    </source>
</reference>
<dbReference type="InterPro" id="IPR015422">
    <property type="entry name" value="PyrdxlP-dep_Trfase_small"/>
</dbReference>
<organism evidence="11 12">
    <name type="scientific">Novibacillus thermophilus</name>
    <dbReference type="NCBI Taxonomy" id="1471761"/>
    <lineage>
        <taxon>Bacteria</taxon>
        <taxon>Bacillati</taxon>
        <taxon>Bacillota</taxon>
        <taxon>Bacilli</taxon>
        <taxon>Bacillales</taxon>
        <taxon>Thermoactinomycetaceae</taxon>
        <taxon>Novibacillus</taxon>
    </lineage>
</organism>
<dbReference type="InterPro" id="IPR015421">
    <property type="entry name" value="PyrdxlP-dep_Trfase_major"/>
</dbReference>
<dbReference type="EC" id="5.4.3.8" evidence="5"/>
<keyword evidence="7 10" id="KW-0663">Pyridoxal phosphate</keyword>
<protein>
    <recommendedName>
        <fullName evidence="5">glutamate-1-semialdehyde 2,1-aminomutase</fullName>
        <ecNumber evidence="5">5.4.3.8</ecNumber>
    </recommendedName>
</protein>
<evidence type="ECO:0000256" key="8">
    <source>
        <dbReference type="ARBA" id="ARBA00023235"/>
    </source>
</evidence>
<gene>
    <name evidence="11" type="ORF">B0W44_11595</name>
</gene>
<evidence type="ECO:0000313" key="12">
    <source>
        <dbReference type="Proteomes" id="UP000188603"/>
    </source>
</evidence>
<dbReference type="GO" id="GO:0006779">
    <property type="term" value="P:porphyrin-containing compound biosynthetic process"/>
    <property type="evidence" value="ECO:0007669"/>
    <property type="project" value="UniProtKB-KW"/>
</dbReference>
<evidence type="ECO:0000256" key="5">
    <source>
        <dbReference type="ARBA" id="ARBA00012143"/>
    </source>
</evidence>
<evidence type="ECO:0000256" key="3">
    <source>
        <dbReference type="ARBA" id="ARBA00004819"/>
    </source>
</evidence>
<keyword evidence="11" id="KW-0032">Aminotransferase</keyword>
<evidence type="ECO:0000313" key="11">
    <source>
        <dbReference type="EMBL" id="AQS56310.1"/>
    </source>
</evidence>
<dbReference type="EMBL" id="CP019699">
    <property type="protein sequence ID" value="AQS56310.1"/>
    <property type="molecule type" value="Genomic_DNA"/>
</dbReference>
<dbReference type="PANTHER" id="PTHR43713:SF3">
    <property type="entry name" value="GLUTAMATE-1-SEMIALDEHYDE 2,1-AMINOMUTASE 1, CHLOROPLASTIC-RELATED"/>
    <property type="match status" value="1"/>
</dbReference>
<evidence type="ECO:0000256" key="1">
    <source>
        <dbReference type="ARBA" id="ARBA00001579"/>
    </source>
</evidence>
<dbReference type="InterPro" id="IPR015424">
    <property type="entry name" value="PyrdxlP-dep_Trfase"/>
</dbReference>
<dbReference type="GO" id="GO:0008483">
    <property type="term" value="F:transaminase activity"/>
    <property type="evidence" value="ECO:0007669"/>
    <property type="project" value="UniProtKB-KW"/>
</dbReference>
<dbReference type="InterPro" id="IPR049704">
    <property type="entry name" value="Aminotrans_3_PPA_site"/>
</dbReference>
<dbReference type="PANTHER" id="PTHR43713">
    <property type="entry name" value="GLUTAMATE-1-SEMIALDEHYDE 2,1-AMINOMUTASE"/>
    <property type="match status" value="1"/>
</dbReference>
<proteinExistence type="inferred from homology"/>
<sequence>MMMVTGGLTDSAVKGSSEAYERACQVLPGGVTANIKYFAPHPIVMKRACGSKLFDVDGHAYIDYMLCYGALITGHGHPRVLQAITDQMKEIGTTVFGTPHELEAELAEKLTDFYPGVDMVRFTNSGLEATLLAIRIAKAFTGKEKIAKFEGHYHGGYNQVLFSVHPDLNRAGESDHPTPVPESTGMSAHDRTQTVILPFNNLEATERLLRRHADELAAVILEPVQGGFIPAELDFIHGLRKVTEELNIVLIFDEVKTGFRVSLGGAQKVYGVKPDLTALGKVLGGGFPIGAVGGKKEMMQMTDPRRGRDILSAVHSESDETDVLFHSGTYNGHPIVLAAGLATIRILEEKGTLDDLSAKTERLRRMLEEVYLRYGVPMQTLGWGSIFNIVLTNRPVKNYRDMHQDNQALRKALDYELLRLGIYVKPLNRYSMSTAHVEADIERTVEAHESALKKIVPRHPAR</sequence>
<dbReference type="STRING" id="1471761.B0W44_11595"/>
<evidence type="ECO:0000256" key="7">
    <source>
        <dbReference type="ARBA" id="ARBA00022898"/>
    </source>
</evidence>
<accession>A0A1U9K8F8</accession>
<dbReference type="SUPFAM" id="SSF53383">
    <property type="entry name" value="PLP-dependent transferases"/>
    <property type="match status" value="1"/>
</dbReference>
<comment type="similarity">
    <text evidence="4">Belongs to the class-III pyridoxal-phosphate-dependent aminotransferase family. HemL subfamily.</text>
</comment>
<evidence type="ECO:0000256" key="6">
    <source>
        <dbReference type="ARBA" id="ARBA00022490"/>
    </source>
</evidence>
<dbReference type="KEGG" id="ntr:B0W44_11595"/>
<evidence type="ECO:0000256" key="2">
    <source>
        <dbReference type="ARBA" id="ARBA00001933"/>
    </source>
</evidence>
<dbReference type="CDD" id="cd00610">
    <property type="entry name" value="OAT_like"/>
    <property type="match status" value="1"/>
</dbReference>
<keyword evidence="8" id="KW-0413">Isomerase</keyword>
<evidence type="ECO:0000256" key="4">
    <source>
        <dbReference type="ARBA" id="ARBA00008981"/>
    </source>
</evidence>
<evidence type="ECO:0000256" key="9">
    <source>
        <dbReference type="ARBA" id="ARBA00023244"/>
    </source>
</evidence>
<dbReference type="Gene3D" id="3.40.640.10">
    <property type="entry name" value="Type I PLP-dependent aspartate aminotransferase-like (Major domain)"/>
    <property type="match status" value="1"/>
</dbReference>
<dbReference type="GO" id="GO:0042286">
    <property type="term" value="F:glutamate-1-semialdehyde 2,1-aminomutase activity"/>
    <property type="evidence" value="ECO:0007669"/>
    <property type="project" value="UniProtKB-EC"/>
</dbReference>
<keyword evidence="12" id="KW-1185">Reference proteome</keyword>
<dbReference type="Pfam" id="PF00202">
    <property type="entry name" value="Aminotran_3"/>
    <property type="match status" value="1"/>
</dbReference>
<dbReference type="Proteomes" id="UP000188603">
    <property type="component" value="Chromosome"/>
</dbReference>
<dbReference type="PROSITE" id="PS00600">
    <property type="entry name" value="AA_TRANSFER_CLASS_3"/>
    <property type="match status" value="1"/>
</dbReference>
<dbReference type="GO" id="GO:0030170">
    <property type="term" value="F:pyridoxal phosphate binding"/>
    <property type="evidence" value="ECO:0007669"/>
    <property type="project" value="InterPro"/>
</dbReference>
<evidence type="ECO:0000256" key="10">
    <source>
        <dbReference type="RuleBase" id="RU003560"/>
    </source>
</evidence>
<name>A0A1U9K8F8_9BACL</name>
<dbReference type="FunFam" id="3.40.640.10:FF:000021">
    <property type="entry name" value="Glutamate-1-semialdehyde 2,1-aminomutase"/>
    <property type="match status" value="1"/>
</dbReference>
<comment type="cofactor">
    <cofactor evidence="2">
        <name>pyridoxal 5'-phosphate</name>
        <dbReference type="ChEBI" id="CHEBI:597326"/>
    </cofactor>
</comment>
<dbReference type="InterPro" id="IPR005814">
    <property type="entry name" value="Aminotrans_3"/>
</dbReference>
<dbReference type="AlphaFoldDB" id="A0A1U9K8F8"/>
<keyword evidence="9" id="KW-0627">Porphyrin biosynthesis</keyword>
<comment type="pathway">
    <text evidence="3">Porphyrin-containing compound metabolism; protoporphyrin-IX biosynthesis; 5-aminolevulinate from L-glutamyl-tRNA(Glu): step 2/2.</text>
</comment>
<dbReference type="RefSeq" id="WP_077720172.1">
    <property type="nucleotide sequence ID" value="NZ_CP019699.1"/>
</dbReference>
<comment type="catalytic activity">
    <reaction evidence="1">
        <text>(S)-4-amino-5-oxopentanoate = 5-aminolevulinate</text>
        <dbReference type="Rhea" id="RHEA:14265"/>
        <dbReference type="ChEBI" id="CHEBI:57501"/>
        <dbReference type="ChEBI" id="CHEBI:356416"/>
        <dbReference type="EC" id="5.4.3.8"/>
    </reaction>
</comment>